<evidence type="ECO:0000313" key="3">
    <source>
        <dbReference type="EMBL" id="TNM39458.1"/>
    </source>
</evidence>
<dbReference type="InterPro" id="IPR019545">
    <property type="entry name" value="DM13_domain"/>
</dbReference>
<evidence type="ECO:0000313" key="4">
    <source>
        <dbReference type="Proteomes" id="UP000313231"/>
    </source>
</evidence>
<dbReference type="AlphaFoldDB" id="A0A5C4VUG0"/>
<keyword evidence="1" id="KW-1133">Transmembrane helix</keyword>
<evidence type="ECO:0000259" key="2">
    <source>
        <dbReference type="PROSITE" id="PS51549"/>
    </source>
</evidence>
<dbReference type="PROSITE" id="PS51549">
    <property type="entry name" value="DM13"/>
    <property type="match status" value="1"/>
</dbReference>
<dbReference type="Pfam" id="PF10517">
    <property type="entry name" value="DM13"/>
    <property type="match status" value="1"/>
</dbReference>
<feature type="transmembrane region" description="Helical" evidence="1">
    <location>
        <begin position="7"/>
        <end position="26"/>
    </location>
</feature>
<dbReference type="EMBL" id="VDMP01000024">
    <property type="protein sequence ID" value="TNM39458.1"/>
    <property type="molecule type" value="Genomic_DNA"/>
</dbReference>
<reference evidence="3 4" key="1">
    <citation type="journal article" date="2016" name="Int. J. Syst. Evol. Microbiol.">
        <title>Nocardioides albidus sp. nov., an actinobacterium isolated from garden soil.</title>
        <authorList>
            <person name="Singh H."/>
            <person name="Du J."/>
            <person name="Trinh H."/>
            <person name="Won K."/>
            <person name="Yang J.E."/>
            <person name="Yin C."/>
            <person name="Kook M."/>
            <person name="Yi T.H."/>
        </authorList>
    </citation>
    <scope>NUCLEOTIDE SEQUENCE [LARGE SCALE GENOMIC DNA]</scope>
    <source>
        <strain evidence="3 4">CCTCC AB 2015297</strain>
    </source>
</reference>
<sequence length="187" mass="19804">MRGRRGVWLAIGAVLVAALVAALMIFEPWLLFVDDDVHEGDDPATVVGTASGGLTDSAVPSATDGAPTRVVLASARFIDGEHGTTGKAVIYRRSDGSRFLRIEDLETSNGPDLHVWLTDRPSGGDCEGCRDSWGIYDDGASVRLGPLKGNRGSQNYEIPASADLAPMRSVVIWCDRFNVAFGTAAVG</sequence>
<dbReference type="OrthoDB" id="4751481at2"/>
<organism evidence="3 4">
    <name type="scientific">Nocardioides albidus</name>
    <dbReference type="NCBI Taxonomy" id="1517589"/>
    <lineage>
        <taxon>Bacteria</taxon>
        <taxon>Bacillati</taxon>
        <taxon>Actinomycetota</taxon>
        <taxon>Actinomycetes</taxon>
        <taxon>Propionibacteriales</taxon>
        <taxon>Nocardioidaceae</taxon>
        <taxon>Nocardioides</taxon>
    </lineage>
</organism>
<keyword evidence="4" id="KW-1185">Reference proteome</keyword>
<keyword evidence="1" id="KW-0472">Membrane</keyword>
<proteinExistence type="predicted"/>
<name>A0A5C4VUG0_9ACTN</name>
<feature type="domain" description="DM13" evidence="2">
    <location>
        <begin position="70"/>
        <end position="187"/>
    </location>
</feature>
<comment type="caution">
    <text evidence="3">The sequence shown here is derived from an EMBL/GenBank/DDBJ whole genome shotgun (WGS) entry which is preliminary data.</text>
</comment>
<protein>
    <submittedName>
        <fullName evidence="3">DM13 domain-containing protein</fullName>
    </submittedName>
</protein>
<keyword evidence="1" id="KW-0812">Transmembrane</keyword>
<accession>A0A5C4VUG0</accession>
<dbReference type="Proteomes" id="UP000313231">
    <property type="component" value="Unassembled WGS sequence"/>
</dbReference>
<gene>
    <name evidence="3" type="ORF">FHP29_11140</name>
</gene>
<dbReference type="RefSeq" id="WP_139622949.1">
    <property type="nucleotide sequence ID" value="NZ_VDMP01000024.1"/>
</dbReference>
<evidence type="ECO:0000256" key="1">
    <source>
        <dbReference type="SAM" id="Phobius"/>
    </source>
</evidence>